<gene>
    <name evidence="3" type="ORF">FHX47_001201</name>
</gene>
<dbReference type="EMBL" id="JACIBT010000002">
    <property type="protein sequence ID" value="MBB3667582.1"/>
    <property type="molecule type" value="Genomic_DNA"/>
</dbReference>
<sequence length="250" mass="27306">MNLTKTHVPMLNVSVTPLTTSEVLDQIRHATAHAEKLTILAHNLHSTHLFHTNDEFRQRCHEAEVILVDGMPILAALSIGRLRQRRAPLSTLHRVGSTDWVRSAAALPGIERIVLLGGTEAANNAAVHAFTRSSAAQVVGIPGDPWHDTDLPVVAAQIRTIDPQLLLIGMGMPLQERIAAYLRDVTDVPVTAAVGGALDQVSGTQSLAPRWLGRTGFEWAWRLASDPRRLAGRYLVEPFQLASTLMRRSA</sequence>
<evidence type="ECO:0000256" key="2">
    <source>
        <dbReference type="ARBA" id="ARBA00022679"/>
    </source>
</evidence>
<comment type="caution">
    <text evidence="3">The sequence shown here is derived from an EMBL/GenBank/DDBJ whole genome shotgun (WGS) entry which is preliminary data.</text>
</comment>
<reference evidence="3 4" key="1">
    <citation type="submission" date="2020-08" db="EMBL/GenBank/DDBJ databases">
        <title>Sequencing the genomes of 1000 actinobacteria strains.</title>
        <authorList>
            <person name="Klenk H.-P."/>
        </authorList>
    </citation>
    <scope>NUCLEOTIDE SEQUENCE [LARGE SCALE GENOMIC DNA]</scope>
    <source>
        <strain evidence="3 4">DSM 28238</strain>
    </source>
</reference>
<dbReference type="Proteomes" id="UP000547528">
    <property type="component" value="Unassembled WGS sequence"/>
</dbReference>
<dbReference type="CDD" id="cd06533">
    <property type="entry name" value="Glyco_transf_WecG_TagA"/>
    <property type="match status" value="1"/>
</dbReference>
<dbReference type="NCBIfam" id="TIGR00696">
    <property type="entry name" value="wecG_tagA_cpsF"/>
    <property type="match status" value="1"/>
</dbReference>
<keyword evidence="2 3" id="KW-0808">Transferase</keyword>
<dbReference type="GO" id="GO:0047244">
    <property type="term" value="F:N-acetylglucosaminyldiphosphoundecaprenol N-acetyl-beta-D-mannosaminyltransferase activity"/>
    <property type="evidence" value="ECO:0007669"/>
    <property type="project" value="UniProtKB-EC"/>
</dbReference>
<accession>A0A7W5XP72</accession>
<dbReference type="PANTHER" id="PTHR34136">
    <property type="match status" value="1"/>
</dbReference>
<dbReference type="Pfam" id="PF03808">
    <property type="entry name" value="Glyco_tran_WecG"/>
    <property type="match status" value="1"/>
</dbReference>
<evidence type="ECO:0000313" key="3">
    <source>
        <dbReference type="EMBL" id="MBB3667582.1"/>
    </source>
</evidence>
<keyword evidence="1 3" id="KW-0328">Glycosyltransferase</keyword>
<dbReference type="EC" id="2.4.1.187" evidence="3"/>
<dbReference type="InterPro" id="IPR004629">
    <property type="entry name" value="WecG_TagA_CpsF"/>
</dbReference>
<keyword evidence="4" id="KW-1185">Reference proteome</keyword>
<dbReference type="RefSeq" id="WP_183357999.1">
    <property type="nucleotide sequence ID" value="NZ_BAABKR010000001.1"/>
</dbReference>
<evidence type="ECO:0000256" key="1">
    <source>
        <dbReference type="ARBA" id="ARBA00022676"/>
    </source>
</evidence>
<evidence type="ECO:0000313" key="4">
    <source>
        <dbReference type="Proteomes" id="UP000547528"/>
    </source>
</evidence>
<dbReference type="PANTHER" id="PTHR34136:SF1">
    <property type="entry name" value="UDP-N-ACETYL-D-MANNOSAMINURONIC ACID TRANSFERASE"/>
    <property type="match status" value="1"/>
</dbReference>
<protein>
    <submittedName>
        <fullName evidence="3">N-acetylglucosaminyldiphosphoundecaprenol N-acetyl-beta-D-mannosaminyltransferase</fullName>
        <ecNumber evidence="3">2.4.1.187</ecNumber>
    </submittedName>
</protein>
<name>A0A7W5XP72_9MICC</name>
<proteinExistence type="predicted"/>
<dbReference type="AlphaFoldDB" id="A0A7W5XP72"/>
<organism evidence="3 4">
    <name type="scientific">Garicola koreensis</name>
    <dbReference type="NCBI Taxonomy" id="1262554"/>
    <lineage>
        <taxon>Bacteria</taxon>
        <taxon>Bacillati</taxon>
        <taxon>Actinomycetota</taxon>
        <taxon>Actinomycetes</taxon>
        <taxon>Micrococcales</taxon>
        <taxon>Micrococcaceae</taxon>
        <taxon>Garicola</taxon>
    </lineage>
</organism>